<dbReference type="Proteomes" id="UP001323405">
    <property type="component" value="Unassembled WGS sequence"/>
</dbReference>
<proteinExistence type="predicted"/>
<sequence length="99" mass="11149">MNFLPSWSVSRSVARCLELPWCSPHMGEVLGCNALNEAIITDNVHQVELFATQYPYMLREYNVLGKTPFHLAVGNPECLRLLLAATKETSLFDEIDNHG</sequence>
<evidence type="ECO:0008006" key="3">
    <source>
        <dbReference type="Google" id="ProtNLM"/>
    </source>
</evidence>
<dbReference type="InterPro" id="IPR002110">
    <property type="entry name" value="Ankyrin_rpt"/>
</dbReference>
<reference evidence="1 2" key="1">
    <citation type="journal article" date="2023" name="bioRxiv">
        <title>High-quality genome assemblies of four members of thePodospora anserinaspecies complex.</title>
        <authorList>
            <person name="Ament-Velasquez S.L."/>
            <person name="Vogan A.A."/>
            <person name="Wallerman O."/>
            <person name="Hartmann F."/>
            <person name="Gautier V."/>
            <person name="Silar P."/>
            <person name="Giraud T."/>
            <person name="Johannesson H."/>
        </authorList>
    </citation>
    <scope>NUCLEOTIDE SEQUENCE [LARGE SCALE GENOMIC DNA]</scope>
    <source>
        <strain evidence="1 2">CBS 415.72m</strain>
    </source>
</reference>
<organism evidence="1 2">
    <name type="scientific">Podospora pseudocomata</name>
    <dbReference type="NCBI Taxonomy" id="2093779"/>
    <lineage>
        <taxon>Eukaryota</taxon>
        <taxon>Fungi</taxon>
        <taxon>Dikarya</taxon>
        <taxon>Ascomycota</taxon>
        <taxon>Pezizomycotina</taxon>
        <taxon>Sordariomycetes</taxon>
        <taxon>Sordariomycetidae</taxon>
        <taxon>Sordariales</taxon>
        <taxon>Podosporaceae</taxon>
        <taxon>Podospora</taxon>
    </lineage>
</organism>
<dbReference type="EMBL" id="JAFFHA010000006">
    <property type="protein sequence ID" value="KAK4655006.1"/>
    <property type="molecule type" value="Genomic_DNA"/>
</dbReference>
<evidence type="ECO:0000313" key="2">
    <source>
        <dbReference type="Proteomes" id="UP001323405"/>
    </source>
</evidence>
<dbReference type="SUPFAM" id="SSF48403">
    <property type="entry name" value="Ankyrin repeat"/>
    <property type="match status" value="1"/>
</dbReference>
<comment type="caution">
    <text evidence="1">The sequence shown here is derived from an EMBL/GenBank/DDBJ whole genome shotgun (WGS) entry which is preliminary data.</text>
</comment>
<name>A0ABR0GGW2_9PEZI</name>
<dbReference type="Pfam" id="PF00023">
    <property type="entry name" value="Ank"/>
    <property type="match status" value="1"/>
</dbReference>
<accession>A0ABR0GGW2</accession>
<gene>
    <name evidence="1" type="ORF">QC762_0071520</name>
</gene>
<protein>
    <recommendedName>
        <fullName evidence="3">Ankyrin repeat protein</fullName>
    </recommendedName>
</protein>
<evidence type="ECO:0000313" key="1">
    <source>
        <dbReference type="EMBL" id="KAK4655006.1"/>
    </source>
</evidence>
<dbReference type="InterPro" id="IPR036770">
    <property type="entry name" value="Ankyrin_rpt-contain_sf"/>
</dbReference>
<dbReference type="GeneID" id="87903432"/>
<keyword evidence="2" id="KW-1185">Reference proteome</keyword>
<dbReference type="RefSeq" id="XP_062743981.1">
    <property type="nucleotide sequence ID" value="XM_062883745.1"/>
</dbReference>